<reference evidence="3 4" key="1">
    <citation type="submission" date="2019-08" db="EMBL/GenBank/DDBJ databases">
        <title>Amphibian skin-associated Pigmentiphaga: genome sequence and occurrence across geography and hosts.</title>
        <authorList>
            <person name="Bletz M.C."/>
            <person name="Bunk B."/>
            <person name="Sproeer C."/>
            <person name="Biwer P."/>
            <person name="Reiter S."/>
            <person name="Rabemananjara F.C.E."/>
            <person name="Schulz S."/>
            <person name="Overmann J."/>
            <person name="Vences M."/>
        </authorList>
    </citation>
    <scope>NUCLEOTIDE SEQUENCE [LARGE SCALE GENOMIC DNA]</scope>
    <source>
        <strain evidence="3 4">Mada1488</strain>
    </source>
</reference>
<dbReference type="RefSeq" id="WP_148814252.1">
    <property type="nucleotide sequence ID" value="NZ_CP043046.1"/>
</dbReference>
<evidence type="ECO:0000259" key="2">
    <source>
        <dbReference type="Pfam" id="PF12727"/>
    </source>
</evidence>
<gene>
    <name evidence="3" type="ORF">FXN63_08405</name>
</gene>
<dbReference type="InterPro" id="IPR000847">
    <property type="entry name" value="LysR_HTH_N"/>
</dbReference>
<sequence length="362" mass="40063">MTYKFALDIRPAWHLRHPVEGEIPLQEVLDVLAAIESTGHIAGACREVGVSYRHAWGLLRRFESAFDVELLQTRRRLGTTLTPFAQKLLWANRRIQARLSPTLESLASELQEELQKLLPGSTQHLRLHASHGFAVAALMQQLEARSLAVELRYRSSTEAMAALAGHECELAGFHVPQGEFETPMLKAYARWLDPQHHVLIHLAYRNSGLFIANGNPKGIQGLADLARPDLRFVNRQAGSGTRMLLELMLKRTGIALSNIPGFDTTAEFTHAAVAAHIASDMADVGMGVETAGRRFGLDFIPQVRERYFFAAERSAIGTPAMQSFIATLRSDVYRDFVQGLAGYDATDTGTIQTVDEAFFPSA</sequence>
<dbReference type="SUPFAM" id="SSF46785">
    <property type="entry name" value="Winged helix' DNA-binding domain"/>
    <property type="match status" value="1"/>
</dbReference>
<dbReference type="Gene3D" id="3.40.190.10">
    <property type="entry name" value="Periplasmic binding protein-like II"/>
    <property type="match status" value="1"/>
</dbReference>
<organism evidence="3 4">
    <name type="scientific">Pigmentiphaga aceris</name>
    <dbReference type="NCBI Taxonomy" id="1940612"/>
    <lineage>
        <taxon>Bacteria</taxon>
        <taxon>Pseudomonadati</taxon>
        <taxon>Pseudomonadota</taxon>
        <taxon>Betaproteobacteria</taxon>
        <taxon>Burkholderiales</taxon>
        <taxon>Alcaligenaceae</taxon>
        <taxon>Pigmentiphaga</taxon>
    </lineage>
</organism>
<dbReference type="InterPro" id="IPR036390">
    <property type="entry name" value="WH_DNA-bd_sf"/>
</dbReference>
<dbReference type="EMBL" id="CP043046">
    <property type="protein sequence ID" value="QEI05869.1"/>
    <property type="molecule type" value="Genomic_DNA"/>
</dbReference>
<dbReference type="Pfam" id="PF12727">
    <property type="entry name" value="PBP_like"/>
    <property type="match status" value="1"/>
</dbReference>
<dbReference type="AlphaFoldDB" id="A0A5C0AU07"/>
<dbReference type="PANTHER" id="PTHR38431">
    <property type="entry name" value="BLL2305 PROTEIN"/>
    <property type="match status" value="1"/>
</dbReference>
<dbReference type="Pfam" id="PF00126">
    <property type="entry name" value="HTH_1"/>
    <property type="match status" value="1"/>
</dbReference>
<dbReference type="GO" id="GO:0003700">
    <property type="term" value="F:DNA-binding transcription factor activity"/>
    <property type="evidence" value="ECO:0007669"/>
    <property type="project" value="InterPro"/>
</dbReference>
<dbReference type="Gene3D" id="1.10.10.10">
    <property type="entry name" value="Winged helix-like DNA-binding domain superfamily/Winged helix DNA-binding domain"/>
    <property type="match status" value="1"/>
</dbReference>
<evidence type="ECO:0000313" key="3">
    <source>
        <dbReference type="EMBL" id="QEI05869.1"/>
    </source>
</evidence>
<evidence type="ECO:0000259" key="1">
    <source>
        <dbReference type="Pfam" id="PF00126"/>
    </source>
</evidence>
<evidence type="ECO:0000313" key="4">
    <source>
        <dbReference type="Proteomes" id="UP000325161"/>
    </source>
</evidence>
<name>A0A5C0AU07_9BURK</name>
<dbReference type="InterPro" id="IPR036388">
    <property type="entry name" value="WH-like_DNA-bd_sf"/>
</dbReference>
<protein>
    <submittedName>
        <fullName evidence="3">LysR family transcriptional regulator</fullName>
    </submittedName>
</protein>
<keyword evidence="4" id="KW-1185">Reference proteome</keyword>
<feature type="domain" description="PBP" evidence="2">
    <location>
        <begin position="143"/>
        <end position="328"/>
    </location>
</feature>
<dbReference type="PANTHER" id="PTHR38431:SF1">
    <property type="entry name" value="BLL2305 PROTEIN"/>
    <property type="match status" value="1"/>
</dbReference>
<dbReference type="KEGG" id="pacr:FXN63_08405"/>
<accession>A0A5C0AU07</accession>
<feature type="domain" description="HTH lysR-type" evidence="1">
    <location>
        <begin position="29"/>
        <end position="86"/>
    </location>
</feature>
<dbReference type="SUPFAM" id="SSF53850">
    <property type="entry name" value="Periplasmic binding protein-like II"/>
    <property type="match status" value="1"/>
</dbReference>
<dbReference type="OrthoDB" id="9805928at2"/>
<dbReference type="Proteomes" id="UP000325161">
    <property type="component" value="Chromosome"/>
</dbReference>
<proteinExistence type="predicted"/>
<dbReference type="InterPro" id="IPR024370">
    <property type="entry name" value="PBP_domain"/>
</dbReference>